<feature type="non-terminal residue" evidence="3">
    <location>
        <position position="117"/>
    </location>
</feature>
<proteinExistence type="predicted"/>
<feature type="domain" description="Glycoside hydrolase family 38 N-terminal" evidence="2">
    <location>
        <begin position="42"/>
        <end position="114"/>
    </location>
</feature>
<dbReference type="InterPro" id="IPR050843">
    <property type="entry name" value="Glycosyl_Hydrlase_38"/>
</dbReference>
<dbReference type="GO" id="GO:0004559">
    <property type="term" value="F:alpha-mannosidase activity"/>
    <property type="evidence" value="ECO:0007669"/>
    <property type="project" value="InterPro"/>
</dbReference>
<evidence type="ECO:0000256" key="1">
    <source>
        <dbReference type="SAM" id="SignalP"/>
    </source>
</evidence>
<keyword evidence="1" id="KW-0732">Signal</keyword>
<feature type="signal peptide" evidence="1">
    <location>
        <begin position="1"/>
        <end position="19"/>
    </location>
</feature>
<name>A0A820F2F5_9BILA</name>
<protein>
    <recommendedName>
        <fullName evidence="2">Glycoside hydrolase family 38 N-terminal domain-containing protein</fullName>
    </recommendedName>
</protein>
<dbReference type="InterPro" id="IPR000602">
    <property type="entry name" value="Glyco_hydro_38_N"/>
</dbReference>
<dbReference type="PANTHER" id="PTHR11607:SF3">
    <property type="entry name" value="LYSOSOMAL ALPHA-MANNOSIDASE"/>
    <property type="match status" value="1"/>
</dbReference>
<feature type="chain" id="PRO_5032596857" description="Glycoside hydrolase family 38 N-terminal domain-containing protein" evidence="1">
    <location>
        <begin position="20"/>
        <end position="117"/>
    </location>
</feature>
<dbReference type="InterPro" id="IPR027291">
    <property type="entry name" value="Glyco_hydro_38_N_sf"/>
</dbReference>
<dbReference type="Proteomes" id="UP000663881">
    <property type="component" value="Unassembled WGS sequence"/>
</dbReference>
<gene>
    <name evidence="3" type="ORF">OKA104_LOCUS43948</name>
</gene>
<dbReference type="AlphaFoldDB" id="A0A820F2F5"/>
<evidence type="ECO:0000313" key="3">
    <source>
        <dbReference type="EMBL" id="CAF4257597.1"/>
    </source>
</evidence>
<evidence type="ECO:0000259" key="2">
    <source>
        <dbReference type="Pfam" id="PF01074"/>
    </source>
</evidence>
<dbReference type="InterPro" id="IPR011330">
    <property type="entry name" value="Glyco_hydro/deAcase_b/a-brl"/>
</dbReference>
<sequence>MYVSTYGVFILLGIALCYGLPTKTPNACGYDACNLGDPTKLNVHIVAHTHDDVGWLKTVDQYYYGARNNIQHAGVQYIIDSVMHALEQNPDRRFIYVEIGFFWRWWSQQTEETRDKV</sequence>
<dbReference type="Gene3D" id="3.20.110.10">
    <property type="entry name" value="Glycoside hydrolase 38, N terminal domain"/>
    <property type="match status" value="1"/>
</dbReference>
<comment type="caution">
    <text evidence="3">The sequence shown here is derived from an EMBL/GenBank/DDBJ whole genome shotgun (WGS) entry which is preliminary data.</text>
</comment>
<evidence type="ECO:0000313" key="4">
    <source>
        <dbReference type="Proteomes" id="UP000663881"/>
    </source>
</evidence>
<reference evidence="3" key="1">
    <citation type="submission" date="2021-02" db="EMBL/GenBank/DDBJ databases">
        <authorList>
            <person name="Nowell W R."/>
        </authorList>
    </citation>
    <scope>NUCLEOTIDE SEQUENCE</scope>
</reference>
<organism evidence="3 4">
    <name type="scientific">Adineta steineri</name>
    <dbReference type="NCBI Taxonomy" id="433720"/>
    <lineage>
        <taxon>Eukaryota</taxon>
        <taxon>Metazoa</taxon>
        <taxon>Spiralia</taxon>
        <taxon>Gnathifera</taxon>
        <taxon>Rotifera</taxon>
        <taxon>Eurotatoria</taxon>
        <taxon>Bdelloidea</taxon>
        <taxon>Adinetida</taxon>
        <taxon>Adinetidae</taxon>
        <taxon>Adineta</taxon>
    </lineage>
</organism>
<dbReference type="PANTHER" id="PTHR11607">
    <property type="entry name" value="ALPHA-MANNOSIDASE"/>
    <property type="match status" value="1"/>
</dbReference>
<dbReference type="EMBL" id="CAJOAY010012854">
    <property type="protein sequence ID" value="CAF4257597.1"/>
    <property type="molecule type" value="Genomic_DNA"/>
</dbReference>
<accession>A0A820F2F5</accession>
<feature type="non-terminal residue" evidence="3">
    <location>
        <position position="1"/>
    </location>
</feature>
<dbReference type="GO" id="GO:0006013">
    <property type="term" value="P:mannose metabolic process"/>
    <property type="evidence" value="ECO:0007669"/>
    <property type="project" value="InterPro"/>
</dbReference>
<dbReference type="SUPFAM" id="SSF88713">
    <property type="entry name" value="Glycoside hydrolase/deacetylase"/>
    <property type="match status" value="1"/>
</dbReference>
<dbReference type="GO" id="GO:0005764">
    <property type="term" value="C:lysosome"/>
    <property type="evidence" value="ECO:0007669"/>
    <property type="project" value="TreeGrafter"/>
</dbReference>
<dbReference type="Pfam" id="PF01074">
    <property type="entry name" value="Glyco_hydro_38N"/>
    <property type="match status" value="1"/>
</dbReference>